<comment type="caution">
    <text evidence="1">The sequence shown here is derived from an EMBL/GenBank/DDBJ whole genome shotgun (WGS) entry which is preliminary data.</text>
</comment>
<reference evidence="1 2" key="1">
    <citation type="submission" date="2020-06" db="EMBL/GenBank/DDBJ databases">
        <title>Transcriptomic and genomic resources for Thalictrum thalictroides and T. hernandezii: Facilitating candidate gene discovery in an emerging model plant lineage.</title>
        <authorList>
            <person name="Arias T."/>
            <person name="Riano-Pachon D.M."/>
            <person name="Di Stilio V.S."/>
        </authorList>
    </citation>
    <scope>NUCLEOTIDE SEQUENCE [LARGE SCALE GENOMIC DNA]</scope>
    <source>
        <strain evidence="2">cv. WT478/WT964</strain>
        <tissue evidence="1">Leaves</tissue>
    </source>
</reference>
<dbReference type="Gene3D" id="3.80.10.10">
    <property type="entry name" value="Ribonuclease Inhibitor"/>
    <property type="match status" value="1"/>
</dbReference>
<proteinExistence type="predicted"/>
<dbReference type="EMBL" id="JABWDY010035583">
    <property type="protein sequence ID" value="KAF5181906.1"/>
    <property type="molecule type" value="Genomic_DNA"/>
</dbReference>
<organism evidence="1 2">
    <name type="scientific">Thalictrum thalictroides</name>
    <name type="common">Rue-anemone</name>
    <name type="synonym">Anemone thalictroides</name>
    <dbReference type="NCBI Taxonomy" id="46969"/>
    <lineage>
        <taxon>Eukaryota</taxon>
        <taxon>Viridiplantae</taxon>
        <taxon>Streptophyta</taxon>
        <taxon>Embryophyta</taxon>
        <taxon>Tracheophyta</taxon>
        <taxon>Spermatophyta</taxon>
        <taxon>Magnoliopsida</taxon>
        <taxon>Ranunculales</taxon>
        <taxon>Ranunculaceae</taxon>
        <taxon>Thalictroideae</taxon>
        <taxon>Thalictrum</taxon>
    </lineage>
</organism>
<dbReference type="Gene3D" id="1.20.1280.50">
    <property type="match status" value="1"/>
</dbReference>
<evidence type="ECO:0000313" key="1">
    <source>
        <dbReference type="EMBL" id="KAF5181906.1"/>
    </source>
</evidence>
<keyword evidence="2" id="KW-1185">Reference proteome</keyword>
<dbReference type="Proteomes" id="UP000554482">
    <property type="component" value="Unassembled WGS sequence"/>
</dbReference>
<dbReference type="AlphaFoldDB" id="A0A7J6V9Z3"/>
<name>A0A7J6V9Z3_THATH</name>
<protein>
    <submittedName>
        <fullName evidence="1">F-box/LRR-repeat protein</fullName>
    </submittedName>
</protein>
<sequence length="256" mass="29055">MEVGRKWEDLNIDCLVKVFERVGVKSLVSSVPLVCKPWYKASLDPQCWKDLDFQDVYPATSTTSSRVQPTTSPLTKLIKLSVLHSRGTAVRVVFHEDCTLKDFFLILGCPSLKMISLPKFLDNHHIEAIPFLIGKWTKLETLCMNSDRILVETLTQIRNNCKNFKSLTIFIHSTILTDKASAIVALLPKIKELTIRATYLPRVSLQLILLGCKGLELLDARDCVGFDEDDLEIWKMALHIKNFMCKGSVENPIKYS</sequence>
<gene>
    <name evidence="1" type="ORF">FRX31_028507</name>
</gene>
<dbReference type="SUPFAM" id="SSF52047">
    <property type="entry name" value="RNI-like"/>
    <property type="match status" value="1"/>
</dbReference>
<accession>A0A7J6V9Z3</accession>
<evidence type="ECO:0000313" key="2">
    <source>
        <dbReference type="Proteomes" id="UP000554482"/>
    </source>
</evidence>
<dbReference type="InterPro" id="IPR032675">
    <property type="entry name" value="LRR_dom_sf"/>
</dbReference>
<dbReference type="OrthoDB" id="1929062at2759"/>
<dbReference type="PANTHER" id="PTHR38926">
    <property type="entry name" value="F-BOX DOMAIN CONTAINING PROTEIN, EXPRESSED"/>
    <property type="match status" value="1"/>
</dbReference>
<dbReference type="PANTHER" id="PTHR38926:SF5">
    <property type="entry name" value="F-BOX AND LEUCINE-RICH REPEAT PROTEIN 6"/>
    <property type="match status" value="1"/>
</dbReference>